<name>X6NVL3_RETFI</name>
<dbReference type="GO" id="GO:0043409">
    <property type="term" value="P:negative regulation of MAPK cascade"/>
    <property type="evidence" value="ECO:0007669"/>
    <property type="project" value="TreeGrafter"/>
</dbReference>
<gene>
    <name evidence="3" type="ORF">RFI_07212</name>
</gene>
<keyword evidence="1" id="KW-0904">Protein phosphatase</keyword>
<evidence type="ECO:0000256" key="1">
    <source>
        <dbReference type="ARBA" id="ARBA00022912"/>
    </source>
</evidence>
<keyword evidence="2" id="KW-0812">Transmembrane</keyword>
<sequence>MNRNHIFDSFYVNLAKEYMDKKANEAISLRDLPCDETQQARFWWRVDWNDDTVWIVVESNKDKENEKDSTEQAAQVKFLINCIERDTSKKVVIKVLRSFETFEATYPFLTKAKRTTPLYQFDKLRLAPHYPNVILPDRLYLGDHESSSSPYIFRDLQLTHVVNVAFSGVNNCFEDITEFFSKKLKGKNLDETTMEYLKTNKIEYCSIAIGDLESADIKQYFTHVFDFIRLKKKFFFTKKKKIRILYIKISIFMLVLFLFSFGRWSD</sequence>
<evidence type="ECO:0000256" key="2">
    <source>
        <dbReference type="SAM" id="Phobius"/>
    </source>
</evidence>
<evidence type="ECO:0000313" key="4">
    <source>
        <dbReference type="Proteomes" id="UP000023152"/>
    </source>
</evidence>
<comment type="caution">
    <text evidence="3">The sequence shown here is derived from an EMBL/GenBank/DDBJ whole genome shotgun (WGS) entry which is preliminary data.</text>
</comment>
<dbReference type="SUPFAM" id="SSF52799">
    <property type="entry name" value="(Phosphotyrosine protein) phosphatases II"/>
    <property type="match status" value="1"/>
</dbReference>
<dbReference type="PANTHER" id="PTHR10159:SF529">
    <property type="entry name" value="TYROSINE-PROTEIN PHOSPHATASE DOMAIN-CONTAINING PROTEIN"/>
    <property type="match status" value="1"/>
</dbReference>
<dbReference type="Proteomes" id="UP000023152">
    <property type="component" value="Unassembled WGS sequence"/>
</dbReference>
<keyword evidence="2" id="KW-0472">Membrane</keyword>
<keyword evidence="2" id="KW-1133">Transmembrane helix</keyword>
<evidence type="ECO:0000313" key="3">
    <source>
        <dbReference type="EMBL" id="ETO29908.1"/>
    </source>
</evidence>
<reference evidence="3 4" key="1">
    <citation type="journal article" date="2013" name="Curr. Biol.">
        <title>The Genome of the Foraminiferan Reticulomyxa filosa.</title>
        <authorList>
            <person name="Glockner G."/>
            <person name="Hulsmann N."/>
            <person name="Schleicher M."/>
            <person name="Noegel A.A."/>
            <person name="Eichinger L."/>
            <person name="Gallinger C."/>
            <person name="Pawlowski J."/>
            <person name="Sierra R."/>
            <person name="Euteneuer U."/>
            <person name="Pillet L."/>
            <person name="Moustafa A."/>
            <person name="Platzer M."/>
            <person name="Groth M."/>
            <person name="Szafranski K."/>
            <person name="Schliwa M."/>
        </authorList>
    </citation>
    <scope>NUCLEOTIDE SEQUENCE [LARGE SCALE GENOMIC DNA]</scope>
</reference>
<keyword evidence="4" id="KW-1185">Reference proteome</keyword>
<dbReference type="InterPro" id="IPR029021">
    <property type="entry name" value="Prot-tyrosine_phosphatase-like"/>
</dbReference>
<protein>
    <submittedName>
        <fullName evidence="3">Uncharacterized protein</fullName>
    </submittedName>
</protein>
<keyword evidence="1" id="KW-0378">Hydrolase</keyword>
<accession>X6NVL3</accession>
<dbReference type="AlphaFoldDB" id="X6NVL3"/>
<dbReference type="GO" id="GO:0005737">
    <property type="term" value="C:cytoplasm"/>
    <property type="evidence" value="ECO:0007669"/>
    <property type="project" value="TreeGrafter"/>
</dbReference>
<feature type="transmembrane region" description="Helical" evidence="2">
    <location>
        <begin position="245"/>
        <end position="264"/>
    </location>
</feature>
<dbReference type="PANTHER" id="PTHR10159">
    <property type="entry name" value="DUAL SPECIFICITY PROTEIN PHOSPHATASE"/>
    <property type="match status" value="1"/>
</dbReference>
<proteinExistence type="predicted"/>
<dbReference type="Gene3D" id="3.90.190.10">
    <property type="entry name" value="Protein tyrosine phosphatase superfamily"/>
    <property type="match status" value="1"/>
</dbReference>
<organism evidence="3 4">
    <name type="scientific">Reticulomyxa filosa</name>
    <dbReference type="NCBI Taxonomy" id="46433"/>
    <lineage>
        <taxon>Eukaryota</taxon>
        <taxon>Sar</taxon>
        <taxon>Rhizaria</taxon>
        <taxon>Retaria</taxon>
        <taxon>Foraminifera</taxon>
        <taxon>Monothalamids</taxon>
        <taxon>Reticulomyxidae</taxon>
        <taxon>Reticulomyxa</taxon>
    </lineage>
</organism>
<dbReference type="EMBL" id="ASPP01005776">
    <property type="protein sequence ID" value="ETO29908.1"/>
    <property type="molecule type" value="Genomic_DNA"/>
</dbReference>
<dbReference type="GO" id="GO:0004721">
    <property type="term" value="F:phosphoprotein phosphatase activity"/>
    <property type="evidence" value="ECO:0007669"/>
    <property type="project" value="UniProtKB-KW"/>
</dbReference>